<feature type="region of interest" description="Disordered" evidence="1">
    <location>
        <begin position="29"/>
        <end position="63"/>
    </location>
</feature>
<organism evidence="3 4">
    <name type="scientific">Dreissena polymorpha</name>
    <name type="common">Zebra mussel</name>
    <name type="synonym">Mytilus polymorpha</name>
    <dbReference type="NCBI Taxonomy" id="45954"/>
    <lineage>
        <taxon>Eukaryota</taxon>
        <taxon>Metazoa</taxon>
        <taxon>Spiralia</taxon>
        <taxon>Lophotrochozoa</taxon>
        <taxon>Mollusca</taxon>
        <taxon>Bivalvia</taxon>
        <taxon>Autobranchia</taxon>
        <taxon>Heteroconchia</taxon>
        <taxon>Euheterodonta</taxon>
        <taxon>Imparidentia</taxon>
        <taxon>Neoheterodontei</taxon>
        <taxon>Myida</taxon>
        <taxon>Dreissenoidea</taxon>
        <taxon>Dreissenidae</taxon>
        <taxon>Dreissena</taxon>
    </lineage>
</organism>
<comment type="caution">
    <text evidence="3">The sequence shown here is derived from an EMBL/GenBank/DDBJ whole genome shotgun (WGS) entry which is preliminary data.</text>
</comment>
<dbReference type="Proteomes" id="UP000828390">
    <property type="component" value="Unassembled WGS sequence"/>
</dbReference>
<keyword evidence="2" id="KW-0732">Signal</keyword>
<gene>
    <name evidence="3" type="ORF">DPMN_100065</name>
</gene>
<evidence type="ECO:0000256" key="2">
    <source>
        <dbReference type="SAM" id="SignalP"/>
    </source>
</evidence>
<keyword evidence="4" id="KW-1185">Reference proteome</keyword>
<name>A0A9D4R7V0_DREPO</name>
<protein>
    <submittedName>
        <fullName evidence="3">Uncharacterized protein</fullName>
    </submittedName>
</protein>
<sequence>MNSKLLMCLLVAAAVLMASAPVANATFYRGGRSSYSSDSSDSDEYNGGWGRRAGGWSRGWGGKWRGWRQPYVQPYGK</sequence>
<feature type="signal peptide" evidence="2">
    <location>
        <begin position="1"/>
        <end position="25"/>
    </location>
</feature>
<dbReference type="EMBL" id="JAIWYP010000003">
    <property type="protein sequence ID" value="KAH3857458.1"/>
    <property type="molecule type" value="Genomic_DNA"/>
</dbReference>
<proteinExistence type="predicted"/>
<feature type="compositionally biased region" description="Gly residues" evidence="1">
    <location>
        <begin position="47"/>
        <end position="63"/>
    </location>
</feature>
<evidence type="ECO:0000256" key="1">
    <source>
        <dbReference type="SAM" id="MobiDB-lite"/>
    </source>
</evidence>
<evidence type="ECO:0000313" key="4">
    <source>
        <dbReference type="Proteomes" id="UP000828390"/>
    </source>
</evidence>
<reference evidence="3" key="1">
    <citation type="journal article" date="2019" name="bioRxiv">
        <title>The Genome of the Zebra Mussel, Dreissena polymorpha: A Resource for Invasive Species Research.</title>
        <authorList>
            <person name="McCartney M.A."/>
            <person name="Auch B."/>
            <person name="Kono T."/>
            <person name="Mallez S."/>
            <person name="Zhang Y."/>
            <person name="Obille A."/>
            <person name="Becker A."/>
            <person name="Abrahante J.E."/>
            <person name="Garbe J."/>
            <person name="Badalamenti J.P."/>
            <person name="Herman A."/>
            <person name="Mangelson H."/>
            <person name="Liachko I."/>
            <person name="Sullivan S."/>
            <person name="Sone E.D."/>
            <person name="Koren S."/>
            <person name="Silverstein K.A.T."/>
            <person name="Beckman K.B."/>
            <person name="Gohl D.M."/>
        </authorList>
    </citation>
    <scope>NUCLEOTIDE SEQUENCE</scope>
    <source>
        <strain evidence="3">Duluth1</strain>
        <tissue evidence="3">Whole animal</tissue>
    </source>
</reference>
<reference evidence="3" key="2">
    <citation type="submission" date="2020-11" db="EMBL/GenBank/DDBJ databases">
        <authorList>
            <person name="McCartney M.A."/>
            <person name="Auch B."/>
            <person name="Kono T."/>
            <person name="Mallez S."/>
            <person name="Becker A."/>
            <person name="Gohl D.M."/>
            <person name="Silverstein K.A.T."/>
            <person name="Koren S."/>
            <person name="Bechman K.B."/>
            <person name="Herman A."/>
            <person name="Abrahante J.E."/>
            <person name="Garbe J."/>
        </authorList>
    </citation>
    <scope>NUCLEOTIDE SEQUENCE</scope>
    <source>
        <strain evidence="3">Duluth1</strain>
        <tissue evidence="3">Whole animal</tissue>
    </source>
</reference>
<accession>A0A9D4R7V0</accession>
<evidence type="ECO:0000313" key="3">
    <source>
        <dbReference type="EMBL" id="KAH3857458.1"/>
    </source>
</evidence>
<feature type="compositionally biased region" description="Low complexity" evidence="1">
    <location>
        <begin position="29"/>
        <end position="39"/>
    </location>
</feature>
<feature type="chain" id="PRO_5039389690" evidence="2">
    <location>
        <begin position="26"/>
        <end position="77"/>
    </location>
</feature>
<dbReference type="AlphaFoldDB" id="A0A9D4R7V0"/>